<organism evidence="1 2">
    <name type="scientific">Colocasia esculenta</name>
    <name type="common">Wild taro</name>
    <name type="synonym">Arum esculentum</name>
    <dbReference type="NCBI Taxonomy" id="4460"/>
    <lineage>
        <taxon>Eukaryota</taxon>
        <taxon>Viridiplantae</taxon>
        <taxon>Streptophyta</taxon>
        <taxon>Embryophyta</taxon>
        <taxon>Tracheophyta</taxon>
        <taxon>Spermatophyta</taxon>
        <taxon>Magnoliopsida</taxon>
        <taxon>Liliopsida</taxon>
        <taxon>Araceae</taxon>
        <taxon>Aroideae</taxon>
        <taxon>Colocasieae</taxon>
        <taxon>Colocasia</taxon>
    </lineage>
</organism>
<accession>A0A843VYQ5</accession>
<gene>
    <name evidence="1" type="ORF">Taro_033734</name>
</gene>
<name>A0A843VYQ5_COLES</name>
<dbReference type="AlphaFoldDB" id="A0A843VYQ5"/>
<protein>
    <submittedName>
        <fullName evidence="1">Uncharacterized protein</fullName>
    </submittedName>
</protein>
<sequence length="143" mass="15616">MGRIFLPHSSLSRSASKCPALCAVSVEPSLCSDLQEISTHLHFIEIYLVRRSPPPNFPNTANSDSRSSLDSPSIASVVEVPVFFVCLSAFVRLSCTAQRKVSSPALVSTFIAPIAEIPLQTTATRLTLKDQPIQPDFYRQIPS</sequence>
<reference evidence="1" key="1">
    <citation type="submission" date="2017-07" db="EMBL/GenBank/DDBJ databases">
        <title>Taro Niue Genome Assembly and Annotation.</title>
        <authorList>
            <person name="Atibalentja N."/>
            <person name="Keating K."/>
            <person name="Fields C.J."/>
        </authorList>
    </citation>
    <scope>NUCLEOTIDE SEQUENCE</scope>
    <source>
        <strain evidence="1">Niue_2</strain>
        <tissue evidence="1">Leaf</tissue>
    </source>
</reference>
<comment type="caution">
    <text evidence="1">The sequence shown here is derived from an EMBL/GenBank/DDBJ whole genome shotgun (WGS) entry which is preliminary data.</text>
</comment>
<proteinExistence type="predicted"/>
<dbReference type="Proteomes" id="UP000652761">
    <property type="component" value="Unassembled WGS sequence"/>
</dbReference>
<evidence type="ECO:0000313" key="1">
    <source>
        <dbReference type="EMBL" id="MQM00986.1"/>
    </source>
</evidence>
<dbReference type="EMBL" id="NMUH01002599">
    <property type="protein sequence ID" value="MQM00986.1"/>
    <property type="molecule type" value="Genomic_DNA"/>
</dbReference>
<keyword evidence="2" id="KW-1185">Reference proteome</keyword>
<evidence type="ECO:0000313" key="2">
    <source>
        <dbReference type="Proteomes" id="UP000652761"/>
    </source>
</evidence>